<name>A0A9J6GPB8_HAELO</name>
<accession>A0A9J6GPB8</accession>
<organism evidence="2 3">
    <name type="scientific">Haemaphysalis longicornis</name>
    <name type="common">Bush tick</name>
    <dbReference type="NCBI Taxonomy" id="44386"/>
    <lineage>
        <taxon>Eukaryota</taxon>
        <taxon>Metazoa</taxon>
        <taxon>Ecdysozoa</taxon>
        <taxon>Arthropoda</taxon>
        <taxon>Chelicerata</taxon>
        <taxon>Arachnida</taxon>
        <taxon>Acari</taxon>
        <taxon>Parasitiformes</taxon>
        <taxon>Ixodida</taxon>
        <taxon>Ixodoidea</taxon>
        <taxon>Ixodidae</taxon>
        <taxon>Haemaphysalinae</taxon>
        <taxon>Haemaphysalis</taxon>
    </lineage>
</organism>
<comment type="caution">
    <text evidence="2">The sequence shown here is derived from an EMBL/GenBank/DDBJ whole genome shotgun (WGS) entry which is preliminary data.</text>
</comment>
<keyword evidence="1" id="KW-0812">Transmembrane</keyword>
<dbReference type="AlphaFoldDB" id="A0A9J6GPB8"/>
<evidence type="ECO:0000256" key="1">
    <source>
        <dbReference type="SAM" id="Phobius"/>
    </source>
</evidence>
<keyword evidence="1" id="KW-0472">Membrane</keyword>
<dbReference type="OrthoDB" id="8055603at2759"/>
<keyword evidence="3" id="KW-1185">Reference proteome</keyword>
<dbReference type="VEuPathDB" id="VectorBase:HLOH_045791"/>
<sequence length="72" mass="7649">MFMGCGNAMYGVLQADYIRKDRLPVSYGVAGFVAGLLLIGKPFVIGKCMASNGNKVPIAKADTTANVLILKR</sequence>
<evidence type="ECO:0000313" key="3">
    <source>
        <dbReference type="Proteomes" id="UP000821853"/>
    </source>
</evidence>
<dbReference type="Proteomes" id="UP000821853">
    <property type="component" value="Unassembled WGS sequence"/>
</dbReference>
<proteinExistence type="predicted"/>
<feature type="transmembrane region" description="Helical" evidence="1">
    <location>
        <begin position="25"/>
        <end position="45"/>
    </location>
</feature>
<evidence type="ECO:0000313" key="2">
    <source>
        <dbReference type="EMBL" id="KAH9377469.1"/>
    </source>
</evidence>
<reference evidence="2 3" key="1">
    <citation type="journal article" date="2020" name="Cell">
        <title>Large-Scale Comparative Analyses of Tick Genomes Elucidate Their Genetic Diversity and Vector Capacities.</title>
        <authorList>
            <consortium name="Tick Genome and Microbiome Consortium (TIGMIC)"/>
            <person name="Jia N."/>
            <person name="Wang J."/>
            <person name="Shi W."/>
            <person name="Du L."/>
            <person name="Sun Y."/>
            <person name="Zhan W."/>
            <person name="Jiang J.F."/>
            <person name="Wang Q."/>
            <person name="Zhang B."/>
            <person name="Ji P."/>
            <person name="Bell-Sakyi L."/>
            <person name="Cui X.M."/>
            <person name="Yuan T.T."/>
            <person name="Jiang B.G."/>
            <person name="Yang W.F."/>
            <person name="Lam T.T."/>
            <person name="Chang Q.C."/>
            <person name="Ding S.J."/>
            <person name="Wang X.J."/>
            <person name="Zhu J.G."/>
            <person name="Ruan X.D."/>
            <person name="Zhao L."/>
            <person name="Wei J.T."/>
            <person name="Ye R.Z."/>
            <person name="Que T.C."/>
            <person name="Du C.H."/>
            <person name="Zhou Y.H."/>
            <person name="Cheng J.X."/>
            <person name="Dai P.F."/>
            <person name="Guo W.B."/>
            <person name="Han X.H."/>
            <person name="Huang E.J."/>
            <person name="Li L.F."/>
            <person name="Wei W."/>
            <person name="Gao Y.C."/>
            <person name="Liu J.Z."/>
            <person name="Shao H.Z."/>
            <person name="Wang X."/>
            <person name="Wang C.C."/>
            <person name="Yang T.C."/>
            <person name="Huo Q.B."/>
            <person name="Li W."/>
            <person name="Chen H.Y."/>
            <person name="Chen S.E."/>
            <person name="Zhou L.G."/>
            <person name="Ni X.B."/>
            <person name="Tian J.H."/>
            <person name="Sheng Y."/>
            <person name="Liu T."/>
            <person name="Pan Y.S."/>
            <person name="Xia L.Y."/>
            <person name="Li J."/>
            <person name="Zhao F."/>
            <person name="Cao W.C."/>
        </authorList>
    </citation>
    <scope>NUCLEOTIDE SEQUENCE [LARGE SCALE GENOMIC DNA]</scope>
    <source>
        <strain evidence="2">HaeL-2018</strain>
    </source>
</reference>
<keyword evidence="1" id="KW-1133">Transmembrane helix</keyword>
<gene>
    <name evidence="2" type="ORF">HPB48_000686</name>
</gene>
<dbReference type="EMBL" id="JABSTR010000008">
    <property type="protein sequence ID" value="KAH9377469.1"/>
    <property type="molecule type" value="Genomic_DNA"/>
</dbReference>
<protein>
    <submittedName>
        <fullName evidence="2">Uncharacterized protein</fullName>
    </submittedName>
</protein>